<evidence type="ECO:0000313" key="1">
    <source>
        <dbReference type="EMBL" id="SEG34040.1"/>
    </source>
</evidence>
<keyword evidence="2" id="KW-1185">Reference proteome</keyword>
<dbReference type="InterPro" id="IPR045738">
    <property type="entry name" value="DUF6088"/>
</dbReference>
<protein>
    <submittedName>
        <fullName evidence="1">Transcriptional regulator, AbiEi antitoxin, Type IV TA system</fullName>
    </submittedName>
</protein>
<proteinExistence type="predicted"/>
<accession>A0A1H5ZDA3</accession>
<gene>
    <name evidence="1" type="ORF">SAMN03080598_03442</name>
</gene>
<name>A0A1H5ZDA3_9BACT</name>
<dbReference type="OrthoDB" id="9798200at2"/>
<organism evidence="1 2">
    <name type="scientific">Algoriphagus boritolerans DSM 17298 = JCM 18970</name>
    <dbReference type="NCBI Taxonomy" id="1120964"/>
    <lineage>
        <taxon>Bacteria</taxon>
        <taxon>Pseudomonadati</taxon>
        <taxon>Bacteroidota</taxon>
        <taxon>Cytophagia</taxon>
        <taxon>Cytophagales</taxon>
        <taxon>Cyclobacteriaceae</taxon>
        <taxon>Algoriphagus</taxon>
    </lineage>
</organism>
<dbReference type="STRING" id="1120964.GCA_001313265_05523"/>
<sequence>MTQSIDNKVIVKIKKAARGSLFFVDDFLSIGNAKAVSKALERLVQRQELNRVARGLYARLAEDPILGPLKPSTEDIAEAIRRRDKARIVPAGSLALNALGLSTQVQMNVVYYTDGSTRKIDLGKRKIVFKKTSPRNLATIGKISTLVIQALKEIGKDKVTEEEENIIIGHLAKEDPYRLEHDIKLAPEWIRIIMRKALNTTNND</sequence>
<reference evidence="2" key="1">
    <citation type="submission" date="2016-10" db="EMBL/GenBank/DDBJ databases">
        <authorList>
            <person name="Varghese N."/>
            <person name="Submissions S."/>
        </authorList>
    </citation>
    <scope>NUCLEOTIDE SEQUENCE [LARGE SCALE GENOMIC DNA]</scope>
    <source>
        <strain evidence="2">DSM 17298</strain>
    </source>
</reference>
<dbReference type="EMBL" id="FNVR01000026">
    <property type="protein sequence ID" value="SEG34040.1"/>
    <property type="molecule type" value="Genomic_DNA"/>
</dbReference>
<evidence type="ECO:0000313" key="2">
    <source>
        <dbReference type="Proteomes" id="UP000236736"/>
    </source>
</evidence>
<dbReference type="Pfam" id="PF19570">
    <property type="entry name" value="DUF6088"/>
    <property type="match status" value="1"/>
</dbReference>
<dbReference type="Proteomes" id="UP000236736">
    <property type="component" value="Unassembled WGS sequence"/>
</dbReference>
<dbReference type="AlphaFoldDB" id="A0A1H5ZDA3"/>
<dbReference type="RefSeq" id="WP_103926049.1">
    <property type="nucleotide sequence ID" value="NZ_FNVR01000026.1"/>
</dbReference>